<evidence type="ECO:0000313" key="9">
    <source>
        <dbReference type="Proteomes" id="UP000053676"/>
    </source>
</evidence>
<dbReference type="Proteomes" id="UP000053676">
    <property type="component" value="Unassembled WGS sequence"/>
</dbReference>
<dbReference type="SMART" id="SM00181">
    <property type="entry name" value="EGF"/>
    <property type="match status" value="1"/>
</dbReference>
<evidence type="ECO:0000256" key="1">
    <source>
        <dbReference type="ARBA" id="ARBA00022536"/>
    </source>
</evidence>
<dbReference type="InterPro" id="IPR013320">
    <property type="entry name" value="ConA-like_dom_sf"/>
</dbReference>
<dbReference type="OrthoDB" id="430340at2759"/>
<name>W2TNC5_NECAM</name>
<evidence type="ECO:0000256" key="5">
    <source>
        <dbReference type="ARBA" id="ARBA00023180"/>
    </source>
</evidence>
<dbReference type="PROSITE" id="PS01186">
    <property type="entry name" value="EGF_2"/>
    <property type="match status" value="1"/>
</dbReference>
<dbReference type="InterPro" id="IPR000742">
    <property type="entry name" value="EGF"/>
</dbReference>
<dbReference type="SUPFAM" id="SSF49899">
    <property type="entry name" value="Concanavalin A-like lectins/glucanases"/>
    <property type="match status" value="1"/>
</dbReference>
<dbReference type="Pfam" id="PF00008">
    <property type="entry name" value="EGF"/>
    <property type="match status" value="1"/>
</dbReference>
<protein>
    <submittedName>
        <fullName evidence="8">EGF-like domain protein</fullName>
    </submittedName>
</protein>
<dbReference type="STRING" id="51031.W2TNC5"/>
<dbReference type="GO" id="GO:0045597">
    <property type="term" value="P:positive regulation of cell differentiation"/>
    <property type="evidence" value="ECO:0007669"/>
    <property type="project" value="UniProtKB-ARBA"/>
</dbReference>
<keyword evidence="3" id="KW-0677">Repeat</keyword>
<keyword evidence="1 6" id="KW-0245">EGF-like domain</keyword>
<dbReference type="InterPro" id="IPR001791">
    <property type="entry name" value="Laminin_G"/>
</dbReference>
<comment type="caution">
    <text evidence="6">Lacks conserved residue(s) required for the propagation of feature annotation.</text>
</comment>
<evidence type="ECO:0000256" key="4">
    <source>
        <dbReference type="ARBA" id="ARBA00023157"/>
    </source>
</evidence>
<gene>
    <name evidence="8" type="ORF">NECAME_01921</name>
</gene>
<keyword evidence="9" id="KW-1185">Reference proteome</keyword>
<keyword evidence="4 6" id="KW-1015">Disulfide bond</keyword>
<dbReference type="KEGG" id="nai:NECAME_01921"/>
<sequence>MVAVAFVDCLRIIANAMETLLDGIANKPTCHADGSFAICKCLKGFSGNTCAVQDTLPTCDSNPCKNGGKCQLIKDLPEDGLLCNCAPGFEGNFCEHPDVVISAVNEDGYQLVLQSLPRQTTFDVFATRFGKTSDSEYFVGCAADFIIGDSDIDLATSSRGTGIAHVRSRAGGKSVHELESHKIVNDNKDHIIQVYRERRQVRLDIDGKLDSEGTIPSRFDHPMFAEKLQLGSSRGVPKDAFITDDNFKGNEQYFGQTHAGKRTADCGRYGHHSDSENHRGWPVAFG</sequence>
<keyword evidence="5" id="KW-0325">Glycoprotein</keyword>
<reference evidence="9" key="1">
    <citation type="journal article" date="2014" name="Nat. Genet.">
        <title>Genome of the human hookworm Necator americanus.</title>
        <authorList>
            <person name="Tang Y.T."/>
            <person name="Gao X."/>
            <person name="Rosa B.A."/>
            <person name="Abubucker S."/>
            <person name="Hallsworth-Pepin K."/>
            <person name="Martin J."/>
            <person name="Tyagi R."/>
            <person name="Heizer E."/>
            <person name="Zhang X."/>
            <person name="Bhonagiri-Palsikar V."/>
            <person name="Minx P."/>
            <person name="Warren W.C."/>
            <person name="Wang Q."/>
            <person name="Zhan B."/>
            <person name="Hotez P.J."/>
            <person name="Sternberg P.W."/>
            <person name="Dougall A."/>
            <person name="Gaze S.T."/>
            <person name="Mulvenna J."/>
            <person name="Sotillo J."/>
            <person name="Ranganathan S."/>
            <person name="Rabelo E.M."/>
            <person name="Wilson R.K."/>
            <person name="Felgner P.L."/>
            <person name="Bethony J."/>
            <person name="Hawdon J.M."/>
            <person name="Gasser R.B."/>
            <person name="Loukas A."/>
            <person name="Mitreva M."/>
        </authorList>
    </citation>
    <scope>NUCLEOTIDE SEQUENCE [LARGE SCALE GENOMIC DNA]</scope>
</reference>
<dbReference type="AlphaFoldDB" id="W2TNC5"/>
<evidence type="ECO:0000256" key="2">
    <source>
        <dbReference type="ARBA" id="ARBA00022729"/>
    </source>
</evidence>
<dbReference type="CDD" id="cd00054">
    <property type="entry name" value="EGF_CA"/>
    <property type="match status" value="1"/>
</dbReference>
<keyword evidence="2" id="KW-0732">Signal</keyword>
<evidence type="ECO:0000256" key="3">
    <source>
        <dbReference type="ARBA" id="ARBA00022737"/>
    </source>
</evidence>
<proteinExistence type="predicted"/>
<accession>W2TNC5</accession>
<dbReference type="Gene3D" id="2.10.25.10">
    <property type="entry name" value="Laminin"/>
    <property type="match status" value="1"/>
</dbReference>
<organism evidence="8 9">
    <name type="scientific">Necator americanus</name>
    <name type="common">Human hookworm</name>
    <dbReference type="NCBI Taxonomy" id="51031"/>
    <lineage>
        <taxon>Eukaryota</taxon>
        <taxon>Metazoa</taxon>
        <taxon>Ecdysozoa</taxon>
        <taxon>Nematoda</taxon>
        <taxon>Chromadorea</taxon>
        <taxon>Rhabditida</taxon>
        <taxon>Rhabditina</taxon>
        <taxon>Rhabditomorpha</taxon>
        <taxon>Strongyloidea</taxon>
        <taxon>Ancylostomatidae</taxon>
        <taxon>Bunostominae</taxon>
        <taxon>Necator</taxon>
    </lineage>
</organism>
<dbReference type="FunFam" id="2.10.25.10:FF:000012">
    <property type="entry name" value="Delta-like protein"/>
    <property type="match status" value="1"/>
</dbReference>
<dbReference type="EMBL" id="KI658411">
    <property type="protein sequence ID" value="ETN82636.1"/>
    <property type="molecule type" value="Genomic_DNA"/>
</dbReference>
<evidence type="ECO:0000313" key="8">
    <source>
        <dbReference type="EMBL" id="ETN82636.1"/>
    </source>
</evidence>
<dbReference type="InterPro" id="IPR050906">
    <property type="entry name" value="Notch_signaling"/>
</dbReference>
<dbReference type="PROSITE" id="PS00022">
    <property type="entry name" value="EGF_1"/>
    <property type="match status" value="1"/>
</dbReference>
<dbReference type="Pfam" id="PF02210">
    <property type="entry name" value="Laminin_G_2"/>
    <property type="match status" value="1"/>
</dbReference>
<dbReference type="Gene3D" id="2.60.120.200">
    <property type="match status" value="1"/>
</dbReference>
<feature type="disulfide bond" evidence="6">
    <location>
        <begin position="85"/>
        <end position="94"/>
    </location>
</feature>
<evidence type="ECO:0000256" key="6">
    <source>
        <dbReference type="PROSITE-ProRule" id="PRU00076"/>
    </source>
</evidence>
<dbReference type="PANTHER" id="PTHR24044">
    <property type="entry name" value="NOTCH LIGAND FAMILY MEMBER"/>
    <property type="match status" value="1"/>
</dbReference>
<evidence type="ECO:0000259" key="7">
    <source>
        <dbReference type="PROSITE" id="PS50026"/>
    </source>
</evidence>
<feature type="domain" description="EGF-like" evidence="7">
    <location>
        <begin position="55"/>
        <end position="95"/>
    </location>
</feature>
<dbReference type="PROSITE" id="PS50026">
    <property type="entry name" value="EGF_3"/>
    <property type="match status" value="1"/>
</dbReference>